<dbReference type="InterPro" id="IPR041492">
    <property type="entry name" value="HAD_2"/>
</dbReference>
<dbReference type="SUPFAM" id="SSF56784">
    <property type="entry name" value="HAD-like"/>
    <property type="match status" value="1"/>
</dbReference>
<dbReference type="PROSITE" id="PS51186">
    <property type="entry name" value="GNAT"/>
    <property type="match status" value="1"/>
</dbReference>
<dbReference type="InterPro" id="IPR023198">
    <property type="entry name" value="PGP-like_dom2"/>
</dbReference>
<dbReference type="SFLD" id="SFLDG01129">
    <property type="entry name" value="C1.5:_HAD__Beta-PGM__Phosphata"/>
    <property type="match status" value="1"/>
</dbReference>
<dbReference type="Proteomes" id="UP000004097">
    <property type="component" value="Unassembled WGS sequence"/>
</dbReference>
<accession>E7MN76</accession>
<dbReference type="GO" id="GO:0005829">
    <property type="term" value="C:cytosol"/>
    <property type="evidence" value="ECO:0007669"/>
    <property type="project" value="TreeGrafter"/>
</dbReference>
<comment type="caution">
    <text evidence="2">The sequence shown here is derived from an EMBL/GenBank/DDBJ whole genome shotgun (WGS) entry which is preliminary data.</text>
</comment>
<dbReference type="InterPro" id="IPR036412">
    <property type="entry name" value="HAD-like_sf"/>
</dbReference>
<dbReference type="SFLD" id="SFLDS00003">
    <property type="entry name" value="Haloacid_Dehalogenase"/>
    <property type="match status" value="1"/>
</dbReference>
<dbReference type="HOGENOM" id="CLU_733410_0_0_9"/>
<dbReference type="EMBL" id="AECQ01000023">
    <property type="protein sequence ID" value="EFW24462.1"/>
    <property type="molecule type" value="Genomic_DNA"/>
</dbReference>
<dbReference type="Pfam" id="PF13302">
    <property type="entry name" value="Acetyltransf_3"/>
    <property type="match status" value="1"/>
</dbReference>
<dbReference type="NCBIfam" id="TIGR01549">
    <property type="entry name" value="HAD-SF-IA-v1"/>
    <property type="match status" value="1"/>
</dbReference>
<dbReference type="RefSeq" id="WP_006525853.1">
    <property type="nucleotide sequence ID" value="NZ_GL637662.1"/>
</dbReference>
<keyword evidence="2" id="KW-0378">Hydrolase</keyword>
<dbReference type="GO" id="GO:0008967">
    <property type="term" value="F:phosphoglycolate phosphatase activity"/>
    <property type="evidence" value="ECO:0007669"/>
    <property type="project" value="TreeGrafter"/>
</dbReference>
<dbReference type="SUPFAM" id="SSF55729">
    <property type="entry name" value="Acyl-CoA N-acyltransferases (Nat)"/>
    <property type="match status" value="1"/>
</dbReference>
<gene>
    <name evidence="2" type="ORF">HMPREF9430_01019</name>
</gene>
<dbReference type="SFLD" id="SFLDG01135">
    <property type="entry name" value="C1.5.6:_HAD__Beta-PGM__Phospha"/>
    <property type="match status" value="1"/>
</dbReference>
<dbReference type="eggNOG" id="COG3981">
    <property type="taxonomic scope" value="Bacteria"/>
</dbReference>
<dbReference type="GO" id="GO:0006281">
    <property type="term" value="P:DNA repair"/>
    <property type="evidence" value="ECO:0007669"/>
    <property type="project" value="TreeGrafter"/>
</dbReference>
<dbReference type="InterPro" id="IPR016181">
    <property type="entry name" value="Acyl_CoA_acyltransferase"/>
</dbReference>
<dbReference type="InterPro" id="IPR050155">
    <property type="entry name" value="HAD-like_hydrolase_sf"/>
</dbReference>
<sequence length="377" mass="44028">MLEIRELNWQDVDAIYQVFKELPEDENGFMNPYYGIDRKTFMHETMQKLIDIANGINLKPGYVPQTYYFLWKDNHIIGVYKLRHYLNEHLRNGSGHIGYAILPAYRNQGYAKRGLALLLNIAKEIIREDEIYMASHKDNPASLHVQLANGAYIHHDDEEEVYTRLPIKPIHACIWDLDGTLLDSYDVILDSLQETMTHYGHIYDREYLCEYVILNSVHQFIREFAQREGLQFETVYQYYTTLQDAGNDKVKLIKNAKETLQVLKRKGVRNYVYTHKDHTAKQVLKDLEIAEYISYIITGDDGFAKKPDPEGIHYLLDKFKLNPKCCTYIGDRRLDEEAGKKAGIKCILFLDQNTPVTPLYEDTIVVDDLLKIVDLYE</sequence>
<dbReference type="PANTHER" id="PTHR43434:SF25">
    <property type="entry name" value="PHOSPHOGLYCOLATE PHOSPHATASE"/>
    <property type="match status" value="1"/>
</dbReference>
<dbReference type="Gene3D" id="3.40.50.1000">
    <property type="entry name" value="HAD superfamily/HAD-like"/>
    <property type="match status" value="1"/>
</dbReference>
<dbReference type="Gene3D" id="3.40.630.30">
    <property type="match status" value="1"/>
</dbReference>
<proteinExistence type="predicted"/>
<dbReference type="STRING" id="706433.HMPREF9430_01019"/>
<dbReference type="GO" id="GO:0016747">
    <property type="term" value="F:acyltransferase activity, transferring groups other than amino-acyl groups"/>
    <property type="evidence" value="ECO:0007669"/>
    <property type="project" value="InterPro"/>
</dbReference>
<dbReference type="Pfam" id="PF13419">
    <property type="entry name" value="HAD_2"/>
    <property type="match status" value="1"/>
</dbReference>
<dbReference type="InterPro" id="IPR000182">
    <property type="entry name" value="GNAT_dom"/>
</dbReference>
<dbReference type="CDD" id="cd04301">
    <property type="entry name" value="NAT_SF"/>
    <property type="match status" value="1"/>
</dbReference>
<feature type="domain" description="N-acetyltransferase" evidence="1">
    <location>
        <begin position="2"/>
        <end position="168"/>
    </location>
</feature>
<evidence type="ECO:0000313" key="2">
    <source>
        <dbReference type="EMBL" id="EFW24462.1"/>
    </source>
</evidence>
<evidence type="ECO:0000313" key="3">
    <source>
        <dbReference type="Proteomes" id="UP000004097"/>
    </source>
</evidence>
<evidence type="ECO:0000259" key="1">
    <source>
        <dbReference type="PROSITE" id="PS51186"/>
    </source>
</evidence>
<dbReference type="InterPro" id="IPR006439">
    <property type="entry name" value="HAD-SF_hydro_IA"/>
</dbReference>
<dbReference type="OrthoDB" id="9797989at2"/>
<name>E7MN76_9FIRM</name>
<dbReference type="AlphaFoldDB" id="E7MN76"/>
<keyword evidence="3" id="KW-1185">Reference proteome</keyword>
<dbReference type="eggNOG" id="COG0546">
    <property type="taxonomic scope" value="Bacteria"/>
</dbReference>
<reference evidence="2 3" key="1">
    <citation type="submission" date="2010-08" db="EMBL/GenBank/DDBJ databases">
        <authorList>
            <person name="Weinstock G."/>
            <person name="Sodergren E."/>
            <person name="Clifton S."/>
            <person name="Fulton L."/>
            <person name="Fulton B."/>
            <person name="Courtney L."/>
            <person name="Fronick C."/>
            <person name="Harrison M."/>
            <person name="Strong C."/>
            <person name="Farmer C."/>
            <person name="Delahaunty K."/>
            <person name="Markovic C."/>
            <person name="Hall O."/>
            <person name="Minx P."/>
            <person name="Tomlinson C."/>
            <person name="Mitreva M."/>
            <person name="Hou S."/>
            <person name="Chen J."/>
            <person name="Wollam A."/>
            <person name="Pepin K.H."/>
            <person name="Johnson M."/>
            <person name="Bhonagiri V."/>
            <person name="Zhang X."/>
            <person name="Suruliraj S."/>
            <person name="Warren W."/>
            <person name="Chinwalla A."/>
            <person name="Mardis E.R."/>
            <person name="Wilson R.K."/>
        </authorList>
    </citation>
    <scope>NUCLEOTIDE SEQUENCE [LARGE SCALE GENOMIC DNA]</scope>
    <source>
        <strain evidence="2 3">F0204</strain>
    </source>
</reference>
<dbReference type="Gene3D" id="1.10.150.240">
    <property type="entry name" value="Putative phosphatase, domain 2"/>
    <property type="match status" value="1"/>
</dbReference>
<organism evidence="2 3">
    <name type="scientific">Solobacterium moorei F0204</name>
    <dbReference type="NCBI Taxonomy" id="706433"/>
    <lineage>
        <taxon>Bacteria</taxon>
        <taxon>Bacillati</taxon>
        <taxon>Bacillota</taxon>
        <taxon>Erysipelotrichia</taxon>
        <taxon>Erysipelotrichales</taxon>
        <taxon>Erysipelotrichaceae</taxon>
        <taxon>Solobacterium</taxon>
    </lineage>
</organism>
<dbReference type="InterPro" id="IPR023214">
    <property type="entry name" value="HAD_sf"/>
</dbReference>
<dbReference type="PANTHER" id="PTHR43434">
    <property type="entry name" value="PHOSPHOGLYCOLATE PHOSPHATASE"/>
    <property type="match status" value="1"/>
</dbReference>
<protein>
    <submittedName>
        <fullName evidence="2">HAD hydrolase, family IA, variant 1</fullName>
    </submittedName>
</protein>